<gene>
    <name evidence="1" type="ORF">MML48_10g00001224</name>
</gene>
<dbReference type="Proteomes" id="UP001056778">
    <property type="component" value="Chromosome 10"/>
</dbReference>
<proteinExistence type="predicted"/>
<comment type="caution">
    <text evidence="1">The sequence shown here is derived from an EMBL/GenBank/DDBJ whole genome shotgun (WGS) entry which is preliminary data.</text>
</comment>
<sequence length="260" mass="29676">MMAAEETASAVERSTSHTAGIYTRGKSTPSPIEHVDVSANYVSSIPTQTPRSATSSTPRKEKLRHKLKEARRLNIKTRKLLESQRKTLTPEDFYRCCDKFLPKAMAKFVKVQSQLVKTKSKGRRYNMEYKELALTLYFLGPRAYKFLEKLFCLPTKRSLERMTEKLMCLPGLNNDTLVYQLENENRFTVVDALVTDMGSNFVQLANILGVTCERPSFSVDGTEVAYLFDTPHLLEATRNNLLKNHFVFDQDTKKPHHGST</sequence>
<reference evidence="1" key="1">
    <citation type="submission" date="2022-04" db="EMBL/GenBank/DDBJ databases">
        <title>Chromosome-scale genome assembly of Holotrichia oblita Faldermann.</title>
        <authorList>
            <person name="Rongchong L."/>
        </authorList>
    </citation>
    <scope>NUCLEOTIDE SEQUENCE</scope>
    <source>
        <strain evidence="1">81SQS9</strain>
    </source>
</reference>
<name>A0ACB9SII3_HOLOL</name>
<accession>A0ACB9SII3</accession>
<evidence type="ECO:0000313" key="2">
    <source>
        <dbReference type="Proteomes" id="UP001056778"/>
    </source>
</evidence>
<dbReference type="EMBL" id="CM043024">
    <property type="protein sequence ID" value="KAI4454284.1"/>
    <property type="molecule type" value="Genomic_DNA"/>
</dbReference>
<organism evidence="1 2">
    <name type="scientific">Holotrichia oblita</name>
    <name type="common">Chafer beetle</name>
    <dbReference type="NCBI Taxonomy" id="644536"/>
    <lineage>
        <taxon>Eukaryota</taxon>
        <taxon>Metazoa</taxon>
        <taxon>Ecdysozoa</taxon>
        <taxon>Arthropoda</taxon>
        <taxon>Hexapoda</taxon>
        <taxon>Insecta</taxon>
        <taxon>Pterygota</taxon>
        <taxon>Neoptera</taxon>
        <taxon>Endopterygota</taxon>
        <taxon>Coleoptera</taxon>
        <taxon>Polyphaga</taxon>
        <taxon>Scarabaeiformia</taxon>
        <taxon>Scarabaeidae</taxon>
        <taxon>Melolonthinae</taxon>
        <taxon>Holotrichia</taxon>
    </lineage>
</organism>
<protein>
    <submittedName>
        <fullName evidence="1">Transposase protein</fullName>
    </submittedName>
</protein>
<evidence type="ECO:0000313" key="1">
    <source>
        <dbReference type="EMBL" id="KAI4454284.1"/>
    </source>
</evidence>
<keyword evidence="2" id="KW-1185">Reference proteome</keyword>